<feature type="domain" description="DNA methylase N-4/N-6" evidence="10">
    <location>
        <begin position="34"/>
        <end position="312"/>
    </location>
</feature>
<accession>Q2JAI0</accession>
<evidence type="ECO:0000256" key="9">
    <source>
        <dbReference type="SAM" id="MobiDB-lite"/>
    </source>
</evidence>
<dbReference type="InterPro" id="IPR017985">
    <property type="entry name" value="MeTrfase_CN4_CS"/>
</dbReference>
<dbReference type="GO" id="GO:0008170">
    <property type="term" value="F:N-methyltransferase activity"/>
    <property type="evidence" value="ECO:0007669"/>
    <property type="project" value="InterPro"/>
</dbReference>
<dbReference type="Proteomes" id="UP000001937">
    <property type="component" value="Chromosome"/>
</dbReference>
<feature type="region of interest" description="Disordered" evidence="9">
    <location>
        <begin position="195"/>
        <end position="224"/>
    </location>
</feature>
<dbReference type="EC" id="2.1.1.-" evidence="8"/>
<dbReference type="Gene3D" id="3.40.50.150">
    <property type="entry name" value="Vaccinia Virus protein VP39"/>
    <property type="match status" value="1"/>
</dbReference>
<comment type="similarity">
    <text evidence="1">Belongs to the N(4)/N(6)-methyltransferase family. N(4) subfamily.</text>
</comment>
<evidence type="ECO:0000313" key="12">
    <source>
        <dbReference type="Proteomes" id="UP000001937"/>
    </source>
</evidence>
<keyword evidence="6" id="KW-0238">DNA-binding</keyword>
<evidence type="ECO:0000256" key="8">
    <source>
        <dbReference type="RuleBase" id="RU362026"/>
    </source>
</evidence>
<dbReference type="PhylomeDB" id="Q2JAI0"/>
<evidence type="ECO:0000256" key="6">
    <source>
        <dbReference type="ARBA" id="ARBA00023125"/>
    </source>
</evidence>
<dbReference type="HOGENOM" id="CLU_024927_2_0_11"/>
<dbReference type="KEGG" id="fra:Francci3_2345"/>
<dbReference type="REBASE" id="11951">
    <property type="entry name" value="M.FspCORF2345P"/>
</dbReference>
<keyword evidence="4" id="KW-0949">S-adenosyl-L-methionine</keyword>
<dbReference type="GO" id="GO:0015667">
    <property type="term" value="F:site-specific DNA-methyltransferase (cytosine-N4-specific) activity"/>
    <property type="evidence" value="ECO:0007669"/>
    <property type="project" value="UniProtKB-EC"/>
</dbReference>
<evidence type="ECO:0000256" key="5">
    <source>
        <dbReference type="ARBA" id="ARBA00022747"/>
    </source>
</evidence>
<dbReference type="eggNOG" id="COG0863">
    <property type="taxonomic scope" value="Bacteria"/>
</dbReference>
<sequence length="330" mass="35443">MSSSVVAGGATSVVMGSPVGQAAQVLRGLPDASVHCVVTSPPYFGLRDYGEPGQIGLEPTPAAYVARLAEVFTEVRRVLHPDGTCWLNLGDSYAGKANGGPSVGLTRRADRAELIPPRRNTTAAAPYKSLLGIPWRVAFALQDAGWTVRNAIVWAKTNAMPESVTDRFASRTETLFLLTRSARYHFDLDPVRETPVDPTGGAEWAQRRKQGVPGRRGRNPESSVTAADRDFAAHQAGRNPGDVWQIPVANFPGAHFAVFPPEIPRRAILTGCPPGGVVLDPFSGSATTGMVALQLGRRYVGIDLNPDYHRLALRTRLLERPLPGIDQPAS</sequence>
<evidence type="ECO:0000313" key="11">
    <source>
        <dbReference type="EMBL" id="ABD11712.1"/>
    </source>
</evidence>
<keyword evidence="5" id="KW-0680">Restriction system</keyword>
<evidence type="ECO:0000256" key="1">
    <source>
        <dbReference type="ARBA" id="ARBA00010203"/>
    </source>
</evidence>
<evidence type="ECO:0000256" key="3">
    <source>
        <dbReference type="ARBA" id="ARBA00022679"/>
    </source>
</evidence>
<dbReference type="SUPFAM" id="SSF53335">
    <property type="entry name" value="S-adenosyl-L-methionine-dependent methyltransferases"/>
    <property type="match status" value="1"/>
</dbReference>
<dbReference type="STRING" id="106370.Francci3_2345"/>
<dbReference type="PRINTS" id="PR00508">
    <property type="entry name" value="S21N4MTFRASE"/>
</dbReference>
<proteinExistence type="inferred from homology"/>
<gene>
    <name evidence="11" type="ordered locus">Francci3_2345</name>
</gene>
<dbReference type="InterPro" id="IPR029063">
    <property type="entry name" value="SAM-dependent_MTases_sf"/>
</dbReference>
<dbReference type="InterPro" id="IPR001091">
    <property type="entry name" value="RM_Methyltransferase"/>
</dbReference>
<comment type="catalytic activity">
    <reaction evidence="7">
        <text>a 2'-deoxycytidine in DNA + S-adenosyl-L-methionine = an N(4)-methyl-2'-deoxycytidine in DNA + S-adenosyl-L-homocysteine + H(+)</text>
        <dbReference type="Rhea" id="RHEA:16857"/>
        <dbReference type="Rhea" id="RHEA-COMP:11369"/>
        <dbReference type="Rhea" id="RHEA-COMP:13674"/>
        <dbReference type="ChEBI" id="CHEBI:15378"/>
        <dbReference type="ChEBI" id="CHEBI:57856"/>
        <dbReference type="ChEBI" id="CHEBI:59789"/>
        <dbReference type="ChEBI" id="CHEBI:85452"/>
        <dbReference type="ChEBI" id="CHEBI:137933"/>
        <dbReference type="EC" id="2.1.1.113"/>
    </reaction>
</comment>
<dbReference type="Pfam" id="PF01555">
    <property type="entry name" value="N6_N4_Mtase"/>
    <property type="match status" value="1"/>
</dbReference>
<evidence type="ECO:0000259" key="10">
    <source>
        <dbReference type="Pfam" id="PF01555"/>
    </source>
</evidence>
<keyword evidence="2 11" id="KW-0489">Methyltransferase</keyword>
<dbReference type="GO" id="GO:0032259">
    <property type="term" value="P:methylation"/>
    <property type="evidence" value="ECO:0007669"/>
    <property type="project" value="UniProtKB-KW"/>
</dbReference>
<dbReference type="InterPro" id="IPR002941">
    <property type="entry name" value="DNA_methylase_N4/N6"/>
</dbReference>
<dbReference type="PROSITE" id="PS00093">
    <property type="entry name" value="N4_MTASE"/>
    <property type="match status" value="1"/>
</dbReference>
<dbReference type="GO" id="GO:0009307">
    <property type="term" value="P:DNA restriction-modification system"/>
    <property type="evidence" value="ECO:0007669"/>
    <property type="project" value="UniProtKB-KW"/>
</dbReference>
<dbReference type="EMBL" id="CP000249">
    <property type="protein sequence ID" value="ABD11712.1"/>
    <property type="molecule type" value="Genomic_DNA"/>
</dbReference>
<keyword evidence="3" id="KW-0808">Transferase</keyword>
<evidence type="ECO:0000256" key="7">
    <source>
        <dbReference type="ARBA" id="ARBA00049120"/>
    </source>
</evidence>
<evidence type="ECO:0000256" key="2">
    <source>
        <dbReference type="ARBA" id="ARBA00022603"/>
    </source>
</evidence>
<evidence type="ECO:0000256" key="4">
    <source>
        <dbReference type="ARBA" id="ARBA00022691"/>
    </source>
</evidence>
<reference evidence="11 12" key="1">
    <citation type="journal article" date="2007" name="Genome Res.">
        <title>Genome characteristics of facultatively symbiotic Frankia sp. strains reflect host range and host plant biogeography.</title>
        <authorList>
            <person name="Normand P."/>
            <person name="Lapierre P."/>
            <person name="Tisa L.S."/>
            <person name="Gogarten J.P."/>
            <person name="Alloisio N."/>
            <person name="Bagnarol E."/>
            <person name="Bassi C.A."/>
            <person name="Berry A.M."/>
            <person name="Bickhart D.M."/>
            <person name="Choisne N."/>
            <person name="Couloux A."/>
            <person name="Cournoyer B."/>
            <person name="Cruveiller S."/>
            <person name="Daubin V."/>
            <person name="Demange N."/>
            <person name="Francino M.P."/>
            <person name="Goltsman E."/>
            <person name="Huang Y."/>
            <person name="Kopp O.R."/>
            <person name="Labarre L."/>
            <person name="Lapidus A."/>
            <person name="Lavire C."/>
            <person name="Marechal J."/>
            <person name="Martinez M."/>
            <person name="Mastronunzio J.E."/>
            <person name="Mullin B.C."/>
            <person name="Niemann J."/>
            <person name="Pujic P."/>
            <person name="Rawnsley T."/>
            <person name="Rouy Z."/>
            <person name="Schenowitz C."/>
            <person name="Sellstedt A."/>
            <person name="Tavares F."/>
            <person name="Tomkins J.P."/>
            <person name="Vallenet D."/>
            <person name="Valverde C."/>
            <person name="Wall L.G."/>
            <person name="Wang Y."/>
            <person name="Medigue C."/>
            <person name="Benson D.R."/>
        </authorList>
    </citation>
    <scope>NUCLEOTIDE SEQUENCE [LARGE SCALE GENOMIC DNA]</scope>
    <source>
        <strain evidence="12">DSM 45818 / CECT 9043 / CcI3</strain>
    </source>
</reference>
<dbReference type="GO" id="GO:0003677">
    <property type="term" value="F:DNA binding"/>
    <property type="evidence" value="ECO:0007669"/>
    <property type="project" value="UniProtKB-KW"/>
</dbReference>
<dbReference type="AlphaFoldDB" id="Q2JAI0"/>
<name>Q2JAI0_FRACC</name>
<protein>
    <recommendedName>
        <fullName evidence="8">Methyltransferase</fullName>
        <ecNumber evidence="8">2.1.1.-</ecNumber>
    </recommendedName>
</protein>
<organism evidence="11 12">
    <name type="scientific">Frankia casuarinae (strain DSM 45818 / CECT 9043 / HFP020203 / CcI3)</name>
    <dbReference type="NCBI Taxonomy" id="106370"/>
    <lineage>
        <taxon>Bacteria</taxon>
        <taxon>Bacillati</taxon>
        <taxon>Actinomycetota</taxon>
        <taxon>Actinomycetes</taxon>
        <taxon>Frankiales</taxon>
        <taxon>Frankiaceae</taxon>
        <taxon>Frankia</taxon>
    </lineage>
</organism>
<keyword evidence="12" id="KW-1185">Reference proteome</keyword>